<dbReference type="Gene3D" id="3.40.50.300">
    <property type="entry name" value="P-loop containing nucleotide triphosphate hydrolases"/>
    <property type="match status" value="1"/>
</dbReference>
<dbReference type="InterPro" id="IPR046462">
    <property type="entry name" value="TerL_nuclease"/>
</dbReference>
<dbReference type="PANTHER" id="PTHR41287:SF1">
    <property type="entry name" value="PROTEIN YMFN"/>
    <property type="match status" value="1"/>
</dbReference>
<organism evidence="3 4">
    <name type="scientific">Limosilactobacillus mucosae</name>
    <name type="common">Lactobacillus mucosae</name>
    <dbReference type="NCBI Taxonomy" id="97478"/>
    <lineage>
        <taxon>Bacteria</taxon>
        <taxon>Bacillati</taxon>
        <taxon>Bacillota</taxon>
        <taxon>Bacilli</taxon>
        <taxon>Lactobacillales</taxon>
        <taxon>Lactobacillaceae</taxon>
        <taxon>Limosilactobacillus</taxon>
    </lineage>
</organism>
<dbReference type="EMBL" id="JAQONE010000023">
    <property type="protein sequence ID" value="MDC2830057.1"/>
    <property type="molecule type" value="Genomic_DNA"/>
</dbReference>
<gene>
    <name evidence="3" type="ORF">PO250_07080</name>
</gene>
<dbReference type="RefSeq" id="WP_272209157.1">
    <property type="nucleotide sequence ID" value="NZ_JAQOMW010000021.1"/>
</dbReference>
<dbReference type="InterPro" id="IPR005021">
    <property type="entry name" value="Terminase_largesu-like"/>
</dbReference>
<evidence type="ECO:0000313" key="3">
    <source>
        <dbReference type="EMBL" id="MDC2830057.1"/>
    </source>
</evidence>
<comment type="caution">
    <text evidence="3">The sequence shown here is derived from an EMBL/GenBank/DDBJ whole genome shotgun (WGS) entry which is preliminary data.</text>
</comment>
<dbReference type="InterPro" id="IPR046461">
    <property type="entry name" value="TerL_ATPase"/>
</dbReference>
<reference evidence="3" key="1">
    <citation type="submission" date="2023-01" db="EMBL/GenBank/DDBJ databases">
        <title>Genome analysis of 13 Lactobacillus isolated from gut of wild boar.</title>
        <authorList>
            <person name="Papp P."/>
            <person name="Libisch B."/>
            <person name="Nagy T."/>
            <person name="Olasz F."/>
        </authorList>
    </citation>
    <scope>NUCLEOTIDE SEQUENCE</scope>
    <source>
        <strain evidence="3">F146</strain>
    </source>
</reference>
<dbReference type="PANTHER" id="PTHR41287">
    <property type="match status" value="1"/>
</dbReference>
<accession>A0AAJ1HV11</accession>
<dbReference type="Pfam" id="PF03354">
    <property type="entry name" value="TerL_ATPase"/>
    <property type="match status" value="1"/>
</dbReference>
<evidence type="ECO:0000313" key="4">
    <source>
        <dbReference type="Proteomes" id="UP001220670"/>
    </source>
</evidence>
<feature type="domain" description="Terminase large subunit-like endonuclease" evidence="2">
    <location>
        <begin position="262"/>
        <end position="546"/>
    </location>
</feature>
<sequence length="570" mass="65630">MTIDYAKEYAESVINGDRMAGKKVILSAKRYLNDLKASENDDFPYFYDVERANRVNQFMEILPDPKTMRSYPLADFQRFIVSNMYGWWHKDDPSKRRFRKAMLSMARKNGKSILISGFALYEFLMGNSPAYSRQIFCTANDRKQANIVFTMIKKRLNALRSREGDIKRGTKVMRDVIENLDDYSYVRALSRDTGTVDGFEPHVGILDEYAASKTTEMMELLESGQALLDNSLILIISTAGFDLNAPMHTIEYPYATKVLTGEVKDDEYFAYIAEQDDVAEVDDRTTWIKSNPILSVPELQDQVYGYLDKRWTEAKEKGTRNSVLVKNYNMWRQAEEDSYMDIDTWNAACIDPIDIDGQRAWIGIDVGKSSDLYAISWLIPQEGYWYADSYAFVATKYGLDAKIKADRLDYRRLEQMGQCEITQLESGVIDVERVYQWLDNFVEEHHLDVQAICFDPAQYGPLLTQIEKGHPEWQQIQIRQGTLTLSMPTKQFRDDVLDKRVLHPNNEILAGAISNAVLRSDNNGVRIDKNRYSNKIDAADALLDAYAVCFREDIDNYLTDDDVMSDDFGF</sequence>
<evidence type="ECO:0000259" key="2">
    <source>
        <dbReference type="Pfam" id="PF20441"/>
    </source>
</evidence>
<dbReference type="InterPro" id="IPR027417">
    <property type="entry name" value="P-loop_NTPase"/>
</dbReference>
<feature type="domain" description="Terminase large subunit-like ATPase" evidence="1">
    <location>
        <begin position="75"/>
        <end position="249"/>
    </location>
</feature>
<protein>
    <submittedName>
        <fullName evidence="3">Terminase large subunit</fullName>
    </submittedName>
</protein>
<dbReference type="GO" id="GO:0004519">
    <property type="term" value="F:endonuclease activity"/>
    <property type="evidence" value="ECO:0007669"/>
    <property type="project" value="InterPro"/>
</dbReference>
<evidence type="ECO:0000259" key="1">
    <source>
        <dbReference type="Pfam" id="PF03354"/>
    </source>
</evidence>
<dbReference type="AlphaFoldDB" id="A0AAJ1HV11"/>
<dbReference type="Proteomes" id="UP001220670">
    <property type="component" value="Unassembled WGS sequence"/>
</dbReference>
<name>A0AAJ1HV11_LIMMU</name>
<proteinExistence type="predicted"/>
<dbReference type="Pfam" id="PF20441">
    <property type="entry name" value="TerL_nuclease"/>
    <property type="match status" value="1"/>
</dbReference>